<keyword evidence="13" id="KW-1185">Reference proteome</keyword>
<comment type="cofactor">
    <cofactor evidence="1">
        <name>Mg(2+)</name>
        <dbReference type="ChEBI" id="CHEBI:18420"/>
    </cofactor>
</comment>
<dbReference type="InterPro" id="IPR016066">
    <property type="entry name" value="A-D-PHexomutase_CS"/>
</dbReference>
<dbReference type="EMBL" id="AONC01000012">
    <property type="protein sequence ID" value="EXJ16392.1"/>
    <property type="molecule type" value="Genomic_DNA"/>
</dbReference>
<dbReference type="InterPro" id="IPR005845">
    <property type="entry name" value="A-D-PHexomutase_a/b/a-II"/>
</dbReference>
<sequence>MHIGDLMAASGVKFGTSGARGLASDMTDRVCYAYTVGFLRYLQEVGILVSGQSVGIAGDLRPSTSRIMAACARAVQDLGCRPCNYGHIPSPALAARGLALGIPSLMVTGSHIPDDRNGIKFNLPTGEILKQDEEGIREQEVECPDGLFDASGAFVDADAARLPELDASAYRDYVARYLDFFPSACLAGLRIGIYEHSSVAREPYAEVLAGLGAEIVRLGRSERFIPVDTEAIRPEDVELALRWAADGRFDALVSADGDGDRPLVGDEQGVWLRGDIAGVLCARQLGASGVVTPVSSNTAVEKCGCFQSVRRTRIGSPFVIEGMQELLGQGLAPVVGYEANGGFLLASHIESDGRRLAALPTRDAVLVAVTILLASVERSKPLSALASDLPQRFTYSDRLKDFPTHISQARIAALVGGDFPQDKAAIEGLFGAHFGTVAGIDVTDGLRITFDSGEIAHLRPSGNAPELRAYTESDSPERAREMNDICMEILSTWRR</sequence>
<dbReference type="InterPro" id="IPR016055">
    <property type="entry name" value="A-D-PHexomutase_a/b/a-I/II/III"/>
</dbReference>
<reference evidence="12 13" key="1">
    <citation type="submission" date="2012-11" db="EMBL/GenBank/DDBJ databases">
        <title>Genome assembly of Thiorhodococcus sp. AK35.</title>
        <authorList>
            <person name="Nupur N."/>
            <person name="Khatri I."/>
            <person name="Subramanian S."/>
            <person name="Pinnaka A."/>
        </authorList>
    </citation>
    <scope>NUCLEOTIDE SEQUENCE [LARGE SCALE GENOMIC DNA]</scope>
    <source>
        <strain evidence="12 13">AK35</strain>
    </source>
</reference>
<dbReference type="GO" id="GO:0009252">
    <property type="term" value="P:peptidoglycan biosynthetic process"/>
    <property type="evidence" value="ECO:0007669"/>
    <property type="project" value="TreeGrafter"/>
</dbReference>
<organism evidence="12 13">
    <name type="scientific">Imhoffiella purpurea</name>
    <dbReference type="NCBI Taxonomy" id="1249627"/>
    <lineage>
        <taxon>Bacteria</taxon>
        <taxon>Pseudomonadati</taxon>
        <taxon>Pseudomonadota</taxon>
        <taxon>Gammaproteobacteria</taxon>
        <taxon>Chromatiales</taxon>
        <taxon>Chromatiaceae</taxon>
        <taxon>Imhoffiella</taxon>
    </lineage>
</organism>
<dbReference type="PATRIC" id="fig|1249627.3.peg.923"/>
<dbReference type="AlphaFoldDB" id="W9VJY9"/>
<accession>W9VJY9</accession>
<evidence type="ECO:0000259" key="10">
    <source>
        <dbReference type="Pfam" id="PF02879"/>
    </source>
</evidence>
<dbReference type="InterPro" id="IPR005844">
    <property type="entry name" value="A-D-PHexomutase_a/b/a-I"/>
</dbReference>
<feature type="domain" description="Alpha-D-phosphohexomutase alpha/beta/alpha" evidence="9">
    <location>
        <begin position="12"/>
        <end position="138"/>
    </location>
</feature>
<evidence type="ECO:0000256" key="6">
    <source>
        <dbReference type="ARBA" id="ARBA00023235"/>
    </source>
</evidence>
<dbReference type="GO" id="GO:0005975">
    <property type="term" value="P:carbohydrate metabolic process"/>
    <property type="evidence" value="ECO:0007669"/>
    <property type="project" value="InterPro"/>
</dbReference>
<dbReference type="GO" id="GO:0006048">
    <property type="term" value="P:UDP-N-acetylglucosamine biosynthetic process"/>
    <property type="evidence" value="ECO:0007669"/>
    <property type="project" value="TreeGrafter"/>
</dbReference>
<feature type="domain" description="Alpha-D-phosphohexomutase C-terminal" evidence="8">
    <location>
        <begin position="423"/>
        <end position="484"/>
    </location>
</feature>
<evidence type="ECO:0000313" key="12">
    <source>
        <dbReference type="EMBL" id="EXJ16392.1"/>
    </source>
</evidence>
<gene>
    <name evidence="12" type="ORF">D779_0326</name>
</gene>
<dbReference type="PROSITE" id="PS00710">
    <property type="entry name" value="PGM_PMM"/>
    <property type="match status" value="1"/>
</dbReference>
<dbReference type="GO" id="GO:0005829">
    <property type="term" value="C:cytosol"/>
    <property type="evidence" value="ECO:0007669"/>
    <property type="project" value="TreeGrafter"/>
</dbReference>
<dbReference type="Pfam" id="PF00408">
    <property type="entry name" value="PGM_PMM_IV"/>
    <property type="match status" value="1"/>
</dbReference>
<evidence type="ECO:0000256" key="1">
    <source>
        <dbReference type="ARBA" id="ARBA00001946"/>
    </source>
</evidence>
<dbReference type="Pfam" id="PF02880">
    <property type="entry name" value="PGM_PMM_III"/>
    <property type="match status" value="1"/>
</dbReference>
<protein>
    <submittedName>
        <fullName evidence="12">Phosphomannomutase</fullName>
    </submittedName>
</protein>
<dbReference type="GO" id="GO:0008966">
    <property type="term" value="F:phosphoglucosamine mutase activity"/>
    <property type="evidence" value="ECO:0007669"/>
    <property type="project" value="TreeGrafter"/>
</dbReference>
<dbReference type="InterPro" id="IPR036900">
    <property type="entry name" value="A-D-PHexomutase_C_sf"/>
</dbReference>
<keyword evidence="3" id="KW-0597">Phosphoprotein</keyword>
<evidence type="ECO:0000313" key="13">
    <source>
        <dbReference type="Proteomes" id="UP000019460"/>
    </source>
</evidence>
<dbReference type="STRING" id="1249627.D779_0326"/>
<evidence type="ECO:0000256" key="7">
    <source>
        <dbReference type="RuleBase" id="RU004326"/>
    </source>
</evidence>
<evidence type="ECO:0000256" key="2">
    <source>
        <dbReference type="ARBA" id="ARBA00010231"/>
    </source>
</evidence>
<feature type="domain" description="Alpha-D-phosphohexomutase alpha/beta/alpha" evidence="11">
    <location>
        <begin position="274"/>
        <end position="393"/>
    </location>
</feature>
<proteinExistence type="inferred from homology"/>
<dbReference type="SUPFAM" id="SSF55957">
    <property type="entry name" value="Phosphoglucomutase, C-terminal domain"/>
    <property type="match status" value="1"/>
</dbReference>
<dbReference type="Gene3D" id="3.40.120.10">
    <property type="entry name" value="Alpha-D-Glucose-1,6-Bisphosphate, subunit A, domain 3"/>
    <property type="match status" value="3"/>
</dbReference>
<keyword evidence="6" id="KW-0413">Isomerase</keyword>
<evidence type="ECO:0000256" key="4">
    <source>
        <dbReference type="ARBA" id="ARBA00022723"/>
    </source>
</evidence>
<dbReference type="GO" id="GO:0000287">
    <property type="term" value="F:magnesium ion binding"/>
    <property type="evidence" value="ECO:0007669"/>
    <property type="project" value="InterPro"/>
</dbReference>
<dbReference type="Proteomes" id="UP000019460">
    <property type="component" value="Unassembled WGS sequence"/>
</dbReference>
<evidence type="ECO:0000259" key="9">
    <source>
        <dbReference type="Pfam" id="PF02878"/>
    </source>
</evidence>
<evidence type="ECO:0000256" key="5">
    <source>
        <dbReference type="ARBA" id="ARBA00022842"/>
    </source>
</evidence>
<dbReference type="SUPFAM" id="SSF53738">
    <property type="entry name" value="Phosphoglucomutase, first 3 domains"/>
    <property type="match status" value="3"/>
</dbReference>
<dbReference type="CDD" id="cd03088">
    <property type="entry name" value="ManB"/>
    <property type="match status" value="1"/>
</dbReference>
<dbReference type="InterPro" id="IPR005843">
    <property type="entry name" value="A-D-PHexomutase_C"/>
</dbReference>
<name>W9VJY9_9GAMM</name>
<dbReference type="Pfam" id="PF02879">
    <property type="entry name" value="PGM_PMM_II"/>
    <property type="match status" value="1"/>
</dbReference>
<dbReference type="GO" id="GO:0004615">
    <property type="term" value="F:phosphomannomutase activity"/>
    <property type="evidence" value="ECO:0007669"/>
    <property type="project" value="TreeGrafter"/>
</dbReference>
<dbReference type="PANTHER" id="PTHR42946:SF1">
    <property type="entry name" value="PHOSPHOGLUCOMUTASE (ALPHA-D-GLUCOSE-1,6-BISPHOSPHATE-DEPENDENT)"/>
    <property type="match status" value="1"/>
</dbReference>
<dbReference type="PANTHER" id="PTHR42946">
    <property type="entry name" value="PHOSPHOHEXOSE MUTASE"/>
    <property type="match status" value="1"/>
</dbReference>
<dbReference type="InterPro" id="IPR005846">
    <property type="entry name" value="A-D-PHexomutase_a/b/a-III"/>
</dbReference>
<feature type="domain" description="Alpha-D-phosphohexomutase alpha/beta/alpha" evidence="10">
    <location>
        <begin position="172"/>
        <end position="269"/>
    </location>
</feature>
<keyword evidence="4 7" id="KW-0479">Metal-binding</keyword>
<dbReference type="Pfam" id="PF02878">
    <property type="entry name" value="PGM_PMM_I"/>
    <property type="match status" value="1"/>
</dbReference>
<dbReference type="eggNOG" id="COG1109">
    <property type="taxonomic scope" value="Bacteria"/>
</dbReference>
<dbReference type="RefSeq" id="WP_043750042.1">
    <property type="nucleotide sequence ID" value="NZ_AONC01000012.1"/>
</dbReference>
<evidence type="ECO:0000259" key="8">
    <source>
        <dbReference type="Pfam" id="PF00408"/>
    </source>
</evidence>
<evidence type="ECO:0000256" key="3">
    <source>
        <dbReference type="ARBA" id="ARBA00022553"/>
    </source>
</evidence>
<dbReference type="InterPro" id="IPR050060">
    <property type="entry name" value="Phosphoglucosamine_mutase"/>
</dbReference>
<keyword evidence="5 7" id="KW-0460">Magnesium</keyword>
<comment type="similarity">
    <text evidence="2 7">Belongs to the phosphohexose mutase family.</text>
</comment>
<dbReference type="OrthoDB" id="9803322at2"/>
<comment type="caution">
    <text evidence="12">The sequence shown here is derived from an EMBL/GenBank/DDBJ whole genome shotgun (WGS) entry which is preliminary data.</text>
</comment>
<evidence type="ECO:0000259" key="11">
    <source>
        <dbReference type="Pfam" id="PF02880"/>
    </source>
</evidence>
<dbReference type="Gene3D" id="3.30.310.50">
    <property type="entry name" value="Alpha-D-phosphohexomutase, C-terminal domain"/>
    <property type="match status" value="1"/>
</dbReference>